<keyword evidence="2 5" id="KW-0863">Zinc-finger</keyword>
<dbReference type="GO" id="GO:0003677">
    <property type="term" value="F:DNA binding"/>
    <property type="evidence" value="ECO:0007669"/>
    <property type="project" value="UniProtKB-UniRule"/>
</dbReference>
<keyword evidence="3" id="KW-0862">Zinc</keyword>
<keyword evidence="1" id="KW-0479">Metal-binding</keyword>
<dbReference type="PANTHER" id="PTHR47577">
    <property type="entry name" value="THAP DOMAIN-CONTAINING PROTEIN 6"/>
    <property type="match status" value="1"/>
</dbReference>
<dbReference type="Pfam" id="PF05485">
    <property type="entry name" value="THAP"/>
    <property type="match status" value="1"/>
</dbReference>
<sequence length="908" mass="101077">MPKACSAINCPNRDTRESRARGLSFHSFPKAHELRKRWLLAVRRVEPGSRRLWVPGAGACLCSQHFAREEFELHGGQRRLKAGVIPSLFSFKKSPRGQRSTRSLKAMGTNIPAAGPGEAILPADVSPTQAKAVELIQAEHQYSLTECMEDKTQPSLLPSLMLGNEREQDAAKRHLTYCRQELRSVLEGLKEQNLLCEDIMQMLRAQFADLQLDLHYEGTQPGNYSAATRNFAVSLHLFSAKAYESVRRTFQLPEPATLRMWLSNLDYGPGFSQQTFSALAERSQAGDRVFQYCSLLFGAMPLERRVHYNQLTKCMQGLIDFGAGVYDADEVPAAREAVVFIAVGFQGHWTAPLGYFLLATLTGDIQAQLLRHCILKLHDIGIQVVSVTSDATAPSVDTARRLGVVVDGVSVKSTFFHPATPVLKVTYFFDPCHLLTLVHNTLQAHGSLQVSGKAIYWDYILRLGLLQQEEVVCRLDGMGLSRQQMWGNGAAQLFSESTAQALHFVASLGLPQFQGHEVTAHFLRLIARVFDNCSSRSVYGKGPKAPLTLASSIFLNSLCNEYENLLRKLRDASGELLGLSKHRWGFLGFLVNLRSLQQMSRTYLEAEDRPMPYLLPGWWSLDPLQWWLEAIQQACSERGTPTVQAFQLAYRHVLQKGLTKLGTNVPSLLDVSLNRRASLQLQATWPLEKGKIWLDHWYLGSRQVPSAIDLAPSLLAQVEEDKTTAIACFVVQKMLPLLPCAKCRAALLSSSGVEPAGSALLFLEKRGGLHLPAASVRRVIRRAERILGLSMWLFRDSRQPETWGLALELAILTDMSEESGLFPSLHNHLFENNVVVSNHYVTLLQGLVRNFLELHSGKWGAVQGPESGQVTQGSHSHAANNRQSLGSATGHRAWSHQTFGFKEQFNTS</sequence>
<dbReference type="Ensembl" id="ENSCPRT00005024970.1">
    <property type="protein sequence ID" value="ENSCPRP00005021368.1"/>
    <property type="gene ID" value="ENSCPRG00005014850.1"/>
</dbReference>
<dbReference type="Pfam" id="PF12017">
    <property type="entry name" value="Tnp_P_element"/>
    <property type="match status" value="1"/>
</dbReference>
<reference evidence="8" key="2">
    <citation type="submission" date="2025-09" db="UniProtKB">
        <authorList>
            <consortium name="Ensembl"/>
        </authorList>
    </citation>
    <scope>IDENTIFICATION</scope>
</reference>
<evidence type="ECO:0000256" key="2">
    <source>
        <dbReference type="ARBA" id="ARBA00022771"/>
    </source>
</evidence>
<dbReference type="InterPro" id="IPR048365">
    <property type="entry name" value="TNP-like_RNaseH_N"/>
</dbReference>
<name>A0A7M4F936_CROPO</name>
<accession>A0A7M4F936</accession>
<organism evidence="8 9">
    <name type="scientific">Crocodylus porosus</name>
    <name type="common">Saltwater crocodile</name>
    <name type="synonym">Estuarine crocodile</name>
    <dbReference type="NCBI Taxonomy" id="8502"/>
    <lineage>
        <taxon>Eukaryota</taxon>
        <taxon>Metazoa</taxon>
        <taxon>Chordata</taxon>
        <taxon>Craniata</taxon>
        <taxon>Vertebrata</taxon>
        <taxon>Euteleostomi</taxon>
        <taxon>Archelosauria</taxon>
        <taxon>Archosauria</taxon>
        <taxon>Crocodylia</taxon>
        <taxon>Longirostres</taxon>
        <taxon>Crocodylidae</taxon>
        <taxon>Crocodylus</taxon>
    </lineage>
</organism>
<proteinExistence type="predicted"/>
<evidence type="ECO:0000256" key="3">
    <source>
        <dbReference type="ARBA" id="ARBA00022833"/>
    </source>
</evidence>
<dbReference type="OMA" id="VKSTFFH"/>
<dbReference type="InterPro" id="IPR048367">
    <property type="entry name" value="TNP-like_RNaseH_C"/>
</dbReference>
<feature type="compositionally biased region" description="Polar residues" evidence="6">
    <location>
        <begin position="866"/>
        <end position="887"/>
    </location>
</feature>
<dbReference type="PANTHER" id="PTHR47577:SF2">
    <property type="entry name" value="THAP DOMAIN CONTAINING 9"/>
    <property type="match status" value="1"/>
</dbReference>
<evidence type="ECO:0000256" key="5">
    <source>
        <dbReference type="PROSITE-ProRule" id="PRU00309"/>
    </source>
</evidence>
<dbReference type="GO" id="GO:0008270">
    <property type="term" value="F:zinc ion binding"/>
    <property type="evidence" value="ECO:0007669"/>
    <property type="project" value="UniProtKB-KW"/>
</dbReference>
<evidence type="ECO:0000313" key="8">
    <source>
        <dbReference type="Ensembl" id="ENSCPRP00005021368.1"/>
    </source>
</evidence>
<dbReference type="InterPro" id="IPR006612">
    <property type="entry name" value="THAP_Znf"/>
</dbReference>
<evidence type="ECO:0000313" key="9">
    <source>
        <dbReference type="Proteomes" id="UP000594220"/>
    </source>
</evidence>
<evidence type="ECO:0000259" key="7">
    <source>
        <dbReference type="PROSITE" id="PS50950"/>
    </source>
</evidence>
<evidence type="ECO:0000256" key="6">
    <source>
        <dbReference type="SAM" id="MobiDB-lite"/>
    </source>
</evidence>
<dbReference type="Pfam" id="PF21789">
    <property type="entry name" value="TNP-like_RNaseH_C"/>
    <property type="match status" value="1"/>
</dbReference>
<dbReference type="Pfam" id="PF21788">
    <property type="entry name" value="TNP-like_GBD"/>
    <property type="match status" value="1"/>
</dbReference>
<dbReference type="InterPro" id="IPR048366">
    <property type="entry name" value="TNP-like_GBD"/>
</dbReference>
<dbReference type="InterPro" id="IPR055035">
    <property type="entry name" value="THAP9_C"/>
</dbReference>
<feature type="domain" description="THAP-type" evidence="7">
    <location>
        <begin position="1"/>
        <end position="89"/>
    </location>
</feature>
<reference evidence="8" key="1">
    <citation type="submission" date="2025-08" db="UniProtKB">
        <authorList>
            <consortium name="Ensembl"/>
        </authorList>
    </citation>
    <scope>IDENTIFICATION</scope>
</reference>
<dbReference type="InterPro" id="IPR021896">
    <property type="entry name" value="THAP9-like_HTH"/>
</dbReference>
<dbReference type="AlphaFoldDB" id="A0A7M4F936"/>
<evidence type="ECO:0000256" key="1">
    <source>
        <dbReference type="ARBA" id="ARBA00022723"/>
    </source>
</evidence>
<feature type="region of interest" description="Disordered" evidence="6">
    <location>
        <begin position="863"/>
        <end position="887"/>
    </location>
</feature>
<evidence type="ECO:0000256" key="4">
    <source>
        <dbReference type="ARBA" id="ARBA00023125"/>
    </source>
</evidence>
<dbReference type="PROSITE" id="PS50950">
    <property type="entry name" value="ZF_THAP"/>
    <property type="match status" value="1"/>
</dbReference>
<keyword evidence="4 5" id="KW-0238">DNA-binding</keyword>
<dbReference type="GeneTree" id="ENSGT00940000161474"/>
<dbReference type="Proteomes" id="UP000594220">
    <property type="component" value="Unplaced"/>
</dbReference>
<dbReference type="SUPFAM" id="SSF57716">
    <property type="entry name" value="Glucocorticoid receptor-like (DNA-binding domain)"/>
    <property type="match status" value="1"/>
</dbReference>
<dbReference type="Pfam" id="PF22824">
    <property type="entry name" value="THAP9_C"/>
    <property type="match status" value="1"/>
</dbReference>
<protein>
    <recommendedName>
        <fullName evidence="7">THAP-type domain-containing protein</fullName>
    </recommendedName>
</protein>
<dbReference type="SMART" id="SM00980">
    <property type="entry name" value="THAP"/>
    <property type="match status" value="1"/>
</dbReference>
<dbReference type="SMART" id="SM00692">
    <property type="entry name" value="DM3"/>
    <property type="match status" value="1"/>
</dbReference>
<keyword evidence="9" id="KW-1185">Reference proteome</keyword>
<dbReference type="Pfam" id="PF21787">
    <property type="entry name" value="TNP-like_RNaseH_N"/>
    <property type="match status" value="1"/>
</dbReference>